<gene>
    <name evidence="3" type="ORF">AWH69_04330</name>
</gene>
<sequence length="249" mass="25637">MALARVGHAVNGVLHLVIAGIALQLAWGAAGGEQADQSGALAALAGQPLGALLLWVFVVGGTALGLWYLAEVVAPSPGDGGASERAKSGAKGVVYLAIAWSAFRFATGSGESGSSEDQTQTLTQTLMRQPAGQWLVAAVGLVVVAVGAYYVQKGVRQRFMKDLTRHPGVWAVTAGTIGYPAKGAVLALVGIFFVVAAWQHDADEAQGLDGALKAVKGAEYGPYLLTAMALGIIAFGIYCIARARYARLD</sequence>
<keyword evidence="1" id="KW-0472">Membrane</keyword>
<evidence type="ECO:0000259" key="2">
    <source>
        <dbReference type="Pfam" id="PF06724"/>
    </source>
</evidence>
<evidence type="ECO:0000256" key="1">
    <source>
        <dbReference type="SAM" id="Phobius"/>
    </source>
</evidence>
<dbReference type="Pfam" id="PF06724">
    <property type="entry name" value="DUF1206"/>
    <property type="match status" value="3"/>
</dbReference>
<feature type="domain" description="DUF1206" evidence="2">
    <location>
        <begin position="89"/>
        <end position="156"/>
    </location>
</feature>
<feature type="domain" description="DUF1206" evidence="2">
    <location>
        <begin position="177"/>
        <end position="245"/>
    </location>
</feature>
<keyword evidence="1" id="KW-1133">Transmembrane helix</keyword>
<reference evidence="3 4" key="1">
    <citation type="submission" date="2016-01" db="EMBL/GenBank/DDBJ databases">
        <title>Janibacter melonis strain CD11_4 genome sequencing and assembly.</title>
        <authorList>
            <person name="Nair G.R."/>
            <person name="Kaur G."/>
            <person name="Chander A.M."/>
            <person name="Mayilraj S."/>
        </authorList>
    </citation>
    <scope>NUCLEOTIDE SEQUENCE [LARGE SCALE GENOMIC DNA]</scope>
    <source>
        <strain evidence="3 4">CD11-4</strain>
    </source>
</reference>
<dbReference type="InterPro" id="IPR009597">
    <property type="entry name" value="DUF1206"/>
</dbReference>
<dbReference type="STRING" id="262209.AWH69_04330"/>
<keyword evidence="1" id="KW-0812">Transmembrane</keyword>
<feature type="transmembrane region" description="Helical" evidence="1">
    <location>
        <begin position="51"/>
        <end position="70"/>
    </location>
</feature>
<organism evidence="3 4">
    <name type="scientific">Janibacter melonis</name>
    <dbReference type="NCBI Taxonomy" id="262209"/>
    <lineage>
        <taxon>Bacteria</taxon>
        <taxon>Bacillati</taxon>
        <taxon>Actinomycetota</taxon>
        <taxon>Actinomycetes</taxon>
        <taxon>Micrococcales</taxon>
        <taxon>Intrasporangiaceae</taxon>
        <taxon>Janibacter</taxon>
    </lineage>
</organism>
<dbReference type="AlphaFoldDB" id="A0A176QHF9"/>
<name>A0A176QHF9_9MICO</name>
<dbReference type="EMBL" id="LQZG01000001">
    <property type="protein sequence ID" value="OAB89133.1"/>
    <property type="molecule type" value="Genomic_DNA"/>
</dbReference>
<accession>A0A176QHF9</accession>
<evidence type="ECO:0000313" key="4">
    <source>
        <dbReference type="Proteomes" id="UP000076976"/>
    </source>
</evidence>
<evidence type="ECO:0000313" key="3">
    <source>
        <dbReference type="EMBL" id="OAB89133.1"/>
    </source>
</evidence>
<protein>
    <recommendedName>
        <fullName evidence="2">DUF1206 domain-containing protein</fullName>
    </recommendedName>
</protein>
<comment type="caution">
    <text evidence="3">The sequence shown here is derived from an EMBL/GenBank/DDBJ whole genome shotgun (WGS) entry which is preliminary data.</text>
</comment>
<keyword evidence="4" id="KW-1185">Reference proteome</keyword>
<proteinExistence type="predicted"/>
<feature type="domain" description="DUF1206" evidence="2">
    <location>
        <begin position="6"/>
        <end position="72"/>
    </location>
</feature>
<feature type="transmembrane region" description="Helical" evidence="1">
    <location>
        <begin position="12"/>
        <end position="30"/>
    </location>
</feature>
<dbReference type="Proteomes" id="UP000076976">
    <property type="component" value="Unassembled WGS sequence"/>
</dbReference>
<feature type="transmembrane region" description="Helical" evidence="1">
    <location>
        <begin position="131"/>
        <end position="151"/>
    </location>
</feature>
<feature type="transmembrane region" description="Helical" evidence="1">
    <location>
        <begin position="183"/>
        <end position="200"/>
    </location>
</feature>
<feature type="transmembrane region" description="Helical" evidence="1">
    <location>
        <begin position="220"/>
        <end position="241"/>
    </location>
</feature>